<dbReference type="EMBL" id="ANOF01000188">
    <property type="protein sequence ID" value="EMI23605.1"/>
    <property type="molecule type" value="Genomic_DNA"/>
</dbReference>
<dbReference type="STRING" id="1263868.RESH_05856"/>
<comment type="caution">
    <text evidence="1">The sequence shown here is derived from an EMBL/GenBank/DDBJ whole genome shotgun (WGS) entry which is preliminary data.</text>
</comment>
<dbReference type="AlphaFoldDB" id="M5RWC9"/>
<gene>
    <name evidence="1" type="ORF">RESH_05856</name>
</gene>
<dbReference type="PATRIC" id="fig|1263868.3.peg.6354"/>
<evidence type="ECO:0000313" key="1">
    <source>
        <dbReference type="EMBL" id="EMI23605.1"/>
    </source>
</evidence>
<sequence>MKRRDEHPLISEVPTFTFRLRRGSIIARRPSTESLPDRLRNIAK</sequence>
<organism evidence="1 2">
    <name type="scientific">Rhodopirellula europaea SH398</name>
    <dbReference type="NCBI Taxonomy" id="1263868"/>
    <lineage>
        <taxon>Bacteria</taxon>
        <taxon>Pseudomonadati</taxon>
        <taxon>Planctomycetota</taxon>
        <taxon>Planctomycetia</taxon>
        <taxon>Pirellulales</taxon>
        <taxon>Pirellulaceae</taxon>
        <taxon>Rhodopirellula</taxon>
    </lineage>
</organism>
<reference evidence="1 2" key="1">
    <citation type="journal article" date="2013" name="Mar. Genomics">
        <title>Expression of sulfatases in Rhodopirellula baltica and the diversity of sulfatases in the genus Rhodopirellula.</title>
        <authorList>
            <person name="Wegner C.E."/>
            <person name="Richter-Heitmann T."/>
            <person name="Klindworth A."/>
            <person name="Klockow C."/>
            <person name="Richter M."/>
            <person name="Achstetter T."/>
            <person name="Glockner F.O."/>
            <person name="Harder J."/>
        </authorList>
    </citation>
    <scope>NUCLEOTIDE SEQUENCE [LARGE SCALE GENOMIC DNA]</scope>
    <source>
        <strain evidence="1 2">SH398</strain>
    </source>
</reference>
<evidence type="ECO:0000313" key="2">
    <source>
        <dbReference type="Proteomes" id="UP000011996"/>
    </source>
</evidence>
<name>M5RWC9_9BACT</name>
<dbReference type="Proteomes" id="UP000011996">
    <property type="component" value="Unassembled WGS sequence"/>
</dbReference>
<protein>
    <submittedName>
        <fullName evidence="1">Uncharacterized protein</fullName>
    </submittedName>
</protein>
<proteinExistence type="predicted"/>
<accession>M5RWC9</accession>